<reference evidence="1 2" key="1">
    <citation type="submission" date="2020-03" db="EMBL/GenBank/DDBJ databases">
        <title>Soil Listeria distribution.</title>
        <authorList>
            <person name="Liao J."/>
            <person name="Wiedmann M."/>
        </authorList>
    </citation>
    <scope>NUCLEOTIDE SEQUENCE [LARGE SCALE GENOMIC DNA]</scope>
    <source>
        <strain evidence="1 2">FSL L7-1833</strain>
    </source>
</reference>
<dbReference type="AlphaFoldDB" id="A0A7X0TPP6"/>
<dbReference type="Proteomes" id="UP000532866">
    <property type="component" value="Unassembled WGS sequence"/>
</dbReference>
<proteinExistence type="predicted"/>
<protein>
    <submittedName>
        <fullName evidence="1">Uncharacterized protein</fullName>
    </submittedName>
</protein>
<sequence length="60" mass="7047">MNWHDVFIDEYGNVGLHMEDGTVRPVWFKVDEYISALPSDKAGLFMKEVTQQKWQQDTKS</sequence>
<gene>
    <name evidence="1" type="ORF">HB759_03600</name>
</gene>
<evidence type="ECO:0000313" key="1">
    <source>
        <dbReference type="EMBL" id="MBC1331029.1"/>
    </source>
</evidence>
<name>A0A7X0TPP6_9LIST</name>
<dbReference type="RefSeq" id="WP_185372825.1">
    <property type="nucleotide sequence ID" value="NZ_JAARNB010000001.1"/>
</dbReference>
<accession>A0A7X0TPP6</accession>
<organism evidence="1 2">
    <name type="scientific">Listeria booriae</name>
    <dbReference type="NCBI Taxonomy" id="1552123"/>
    <lineage>
        <taxon>Bacteria</taxon>
        <taxon>Bacillati</taxon>
        <taxon>Bacillota</taxon>
        <taxon>Bacilli</taxon>
        <taxon>Bacillales</taxon>
        <taxon>Listeriaceae</taxon>
        <taxon>Listeria</taxon>
    </lineage>
</organism>
<evidence type="ECO:0000313" key="2">
    <source>
        <dbReference type="Proteomes" id="UP000532866"/>
    </source>
</evidence>
<dbReference type="EMBL" id="JAAROL010000001">
    <property type="protein sequence ID" value="MBC1331029.1"/>
    <property type="molecule type" value="Genomic_DNA"/>
</dbReference>
<comment type="caution">
    <text evidence="1">The sequence shown here is derived from an EMBL/GenBank/DDBJ whole genome shotgun (WGS) entry which is preliminary data.</text>
</comment>